<evidence type="ECO:0000313" key="9">
    <source>
        <dbReference type="EMBL" id="MST84791.1"/>
    </source>
</evidence>
<dbReference type="Proteomes" id="UP000438914">
    <property type="component" value="Unassembled WGS sequence"/>
</dbReference>
<evidence type="ECO:0000256" key="4">
    <source>
        <dbReference type="ARBA" id="ARBA00022806"/>
    </source>
</evidence>
<feature type="domain" description="DNA2/NAM7 helicase-like C-terminal" evidence="8">
    <location>
        <begin position="576"/>
        <end position="737"/>
    </location>
</feature>
<dbReference type="GO" id="GO:0016787">
    <property type="term" value="F:hydrolase activity"/>
    <property type="evidence" value="ECO:0007669"/>
    <property type="project" value="UniProtKB-KW"/>
</dbReference>
<dbReference type="Gene3D" id="3.40.960.10">
    <property type="entry name" value="VSR Endonuclease"/>
    <property type="match status" value="1"/>
</dbReference>
<organism evidence="9 10">
    <name type="scientific">Hallella mizrahii</name>
    <dbReference type="NCBI Taxonomy" id="2606637"/>
    <lineage>
        <taxon>Bacteria</taxon>
        <taxon>Pseudomonadati</taxon>
        <taxon>Bacteroidota</taxon>
        <taxon>Bacteroidia</taxon>
        <taxon>Bacteroidales</taxon>
        <taxon>Prevotellaceae</taxon>
        <taxon>Hallella</taxon>
    </lineage>
</organism>
<evidence type="ECO:0000256" key="5">
    <source>
        <dbReference type="ARBA" id="ARBA00022840"/>
    </source>
</evidence>
<feature type="domain" description="DNA2/NAM7 helicase helicase" evidence="7">
    <location>
        <begin position="182"/>
        <end position="538"/>
    </location>
</feature>
<dbReference type="InterPro" id="IPR047187">
    <property type="entry name" value="SF1_C_Upf1"/>
</dbReference>
<evidence type="ECO:0000259" key="8">
    <source>
        <dbReference type="Pfam" id="PF13087"/>
    </source>
</evidence>
<dbReference type="InterPro" id="IPR041677">
    <property type="entry name" value="DNA2/NAM7_AAA_11"/>
</dbReference>
<dbReference type="PANTHER" id="PTHR43788">
    <property type="entry name" value="DNA2/NAM7 HELICASE FAMILY MEMBER"/>
    <property type="match status" value="1"/>
</dbReference>
<comment type="caution">
    <text evidence="9">The sequence shown here is derived from an EMBL/GenBank/DDBJ whole genome shotgun (WGS) entry which is preliminary data.</text>
</comment>
<feature type="domain" description="DUF2726" evidence="6">
    <location>
        <begin position="794"/>
        <end position="915"/>
    </location>
</feature>
<keyword evidence="5" id="KW-0067">ATP-binding</keyword>
<dbReference type="Pfam" id="PF13086">
    <property type="entry name" value="AAA_11"/>
    <property type="match status" value="1"/>
</dbReference>
<evidence type="ECO:0000256" key="1">
    <source>
        <dbReference type="ARBA" id="ARBA00007913"/>
    </source>
</evidence>
<dbReference type="Gene3D" id="3.40.50.300">
    <property type="entry name" value="P-loop containing nucleotide triphosphate hydrolases"/>
    <property type="match status" value="2"/>
</dbReference>
<reference evidence="9 10" key="1">
    <citation type="submission" date="2019-08" db="EMBL/GenBank/DDBJ databases">
        <title>In-depth cultivation of the pig gut microbiome towards novel bacterial diversity and tailored functional studies.</title>
        <authorList>
            <person name="Wylensek D."/>
            <person name="Hitch T.C.A."/>
            <person name="Clavel T."/>
        </authorList>
    </citation>
    <scope>NUCLEOTIDE SEQUENCE [LARGE SCALE GENOMIC DNA]</scope>
    <source>
        <strain evidence="9 10">LKV-178-WT-2A</strain>
    </source>
</reference>
<evidence type="ECO:0000313" key="10">
    <source>
        <dbReference type="Proteomes" id="UP000438914"/>
    </source>
</evidence>
<keyword evidence="4" id="KW-0347">Helicase</keyword>
<keyword evidence="10" id="KW-1185">Reference proteome</keyword>
<evidence type="ECO:0000259" key="7">
    <source>
        <dbReference type="Pfam" id="PF13086"/>
    </source>
</evidence>
<dbReference type="InterPro" id="IPR027417">
    <property type="entry name" value="P-loop_NTPase"/>
</dbReference>
<comment type="similarity">
    <text evidence="1">Belongs to the DNA2/NAM7 helicase family.</text>
</comment>
<accession>A0A7K0KFU1</accession>
<evidence type="ECO:0000256" key="3">
    <source>
        <dbReference type="ARBA" id="ARBA00022801"/>
    </source>
</evidence>
<dbReference type="Pfam" id="PF10881">
    <property type="entry name" value="DUF2726"/>
    <property type="match status" value="1"/>
</dbReference>
<dbReference type="CDD" id="cd18808">
    <property type="entry name" value="SF1_C_Upf1"/>
    <property type="match status" value="1"/>
</dbReference>
<dbReference type="PANTHER" id="PTHR43788:SF8">
    <property type="entry name" value="DNA-BINDING PROTEIN SMUBP-2"/>
    <property type="match status" value="1"/>
</dbReference>
<dbReference type="GO" id="GO:0005524">
    <property type="term" value="F:ATP binding"/>
    <property type="evidence" value="ECO:0007669"/>
    <property type="project" value="UniProtKB-KW"/>
</dbReference>
<keyword evidence="3" id="KW-0378">Hydrolase</keyword>
<dbReference type="CDD" id="cd17934">
    <property type="entry name" value="DEXXQc_Upf1-like"/>
    <property type="match status" value="1"/>
</dbReference>
<dbReference type="EMBL" id="VUNG01000021">
    <property type="protein sequence ID" value="MST84791.1"/>
    <property type="molecule type" value="Genomic_DNA"/>
</dbReference>
<name>A0A7K0KFU1_9BACT</name>
<dbReference type="Pfam" id="PF13087">
    <property type="entry name" value="AAA_12"/>
    <property type="match status" value="1"/>
</dbReference>
<keyword evidence="2" id="KW-0547">Nucleotide-binding</keyword>
<gene>
    <name evidence="9" type="ORF">FYJ73_08950</name>
</gene>
<protein>
    <submittedName>
        <fullName evidence="9">DUF2726 domain-containing protein</fullName>
    </submittedName>
</protein>
<dbReference type="AlphaFoldDB" id="A0A7K0KFU1"/>
<evidence type="ECO:0000256" key="2">
    <source>
        <dbReference type="ARBA" id="ARBA00022741"/>
    </source>
</evidence>
<dbReference type="SUPFAM" id="SSF52540">
    <property type="entry name" value="P-loop containing nucleoside triphosphate hydrolases"/>
    <property type="match status" value="1"/>
</dbReference>
<sequence length="929" mass="106257">METSNLILIKGEPKTQQIVSINEDRNGVYWVRFNNGKTYHLANHDVNILKSPKIISTVDCRITNKMGACFNPKQIWEYTHYFHRYYRIEFESGELKEYDETYLNISKSVLADDTARNLFNYFKDISGVQCIMTENGPVSLHDKYEKIDFVDENTTLGCYLKPKLMKDKQKGYNHLLFPFYSNLSQMAAVENAFKSQISVVQGPPGTGKTQTILNIVANIVARKQTVLIVSNNNSAVENVKEKLDKEGLGFIVAELGKSDNRNDFIKSGQTPYPTMSDWRDDNAKETLNIIDSVSKKLQEIFEKQNLLAKDKQELAAIEIESEHFYRENDYDSTKLEDMVAIPSNELIKLWVLLDIKKEEENISQSLWQRLKMFFKNLFMKNRLKKVFGKQANSMSDEDVLMDIKALFYKVRKEELKSEIDELTEFLKDNHAGELLKKQASLSMRALKAALYINYEGGKKERAKFDSQDLWKKSDAVSQEYPIVLSTTFSAKSSLPGHTFDYLIMDEASQVPVESAVLALSKAKKAVIVGDLKQLPNIISKDDLPRLQEIAKTYHIDKEYDCSTNSFLSSIVDVFPNAPQTLLREHYRCAPQIIDFCNQKFYGGELVIMTTANDDKLPMRVIKTVRGNHSRSVTNAEKVFVSNQREVDEFKELLKANPNVPLKDVGIITPYKGQAMLFHKEVNDNSLEADTIHKYQGREKNIIVMSTVADTYNDFVDNANLINVAVSRAKKEFVLITNGNDNPDGNIKDLIAYIDYNHGKVESGKLHSIFDLLYACYAEQRKEYLEGKRNVSEYDSENIAYNVISTILKKNDDLSCLEVIPHYHLSSLISDTSLLTEAEYKFARASWSHVDFLIENRVSKKPILVIEVDGFAYHHEGTKQEERDQLKNSILHKYQIPVLRLSTAGSGEVEKIENEIRSELVDLKHPIPNS</sequence>
<dbReference type="InterPro" id="IPR050534">
    <property type="entry name" value="Coronavir_polyprotein_1ab"/>
</dbReference>
<dbReference type="InterPro" id="IPR024402">
    <property type="entry name" value="DUF2726"/>
</dbReference>
<dbReference type="RefSeq" id="WP_154534365.1">
    <property type="nucleotide sequence ID" value="NZ_VUNG01000021.1"/>
</dbReference>
<proteinExistence type="inferred from homology"/>
<dbReference type="InterPro" id="IPR041679">
    <property type="entry name" value="DNA2/NAM7-like_C"/>
</dbReference>
<dbReference type="GO" id="GO:0043139">
    <property type="term" value="F:5'-3' DNA helicase activity"/>
    <property type="evidence" value="ECO:0007669"/>
    <property type="project" value="TreeGrafter"/>
</dbReference>
<evidence type="ECO:0000259" key="6">
    <source>
        <dbReference type="Pfam" id="PF10881"/>
    </source>
</evidence>